<protein>
    <submittedName>
        <fullName evidence="3">Glycosyltransferase family 2 protein</fullName>
    </submittedName>
</protein>
<dbReference type="EMBL" id="VZZK01000016">
    <property type="protein sequence ID" value="KAB1078020.1"/>
    <property type="molecule type" value="Genomic_DNA"/>
</dbReference>
<dbReference type="InterPro" id="IPR001173">
    <property type="entry name" value="Glyco_trans_2-like"/>
</dbReference>
<keyword evidence="3" id="KW-0808">Transferase</keyword>
<dbReference type="PANTHER" id="PTHR43685:SF3">
    <property type="entry name" value="SLR2126 PROTEIN"/>
    <property type="match status" value="1"/>
</dbReference>
<name>A0A6L3SW17_9HYPH</name>
<accession>A0A6L3SW17</accession>
<evidence type="ECO:0000313" key="3">
    <source>
        <dbReference type="EMBL" id="KAB1078020.1"/>
    </source>
</evidence>
<evidence type="ECO:0000313" key="4">
    <source>
        <dbReference type="Proteomes" id="UP000474159"/>
    </source>
</evidence>
<dbReference type="PANTHER" id="PTHR43685">
    <property type="entry name" value="GLYCOSYLTRANSFERASE"/>
    <property type="match status" value="1"/>
</dbReference>
<evidence type="ECO:0000256" key="1">
    <source>
        <dbReference type="SAM" id="MobiDB-lite"/>
    </source>
</evidence>
<organism evidence="3 4">
    <name type="scientific">Methylobacterium soli</name>
    <dbReference type="NCBI Taxonomy" id="553447"/>
    <lineage>
        <taxon>Bacteria</taxon>
        <taxon>Pseudomonadati</taxon>
        <taxon>Pseudomonadota</taxon>
        <taxon>Alphaproteobacteria</taxon>
        <taxon>Hyphomicrobiales</taxon>
        <taxon>Methylobacteriaceae</taxon>
        <taxon>Methylobacterium</taxon>
    </lineage>
</organism>
<dbReference type="OrthoDB" id="9771846at2"/>
<reference evidence="3 4" key="1">
    <citation type="submission" date="2019-09" db="EMBL/GenBank/DDBJ databases">
        <title>YIM 48816 draft genome.</title>
        <authorList>
            <person name="Jiang L."/>
        </authorList>
    </citation>
    <scope>NUCLEOTIDE SEQUENCE [LARGE SCALE GENOMIC DNA]</scope>
    <source>
        <strain evidence="3 4">YIM 48816</strain>
    </source>
</reference>
<dbReference type="AlphaFoldDB" id="A0A6L3SW17"/>
<feature type="domain" description="Glycosyltransferase 2-like" evidence="2">
    <location>
        <begin position="4"/>
        <end position="108"/>
    </location>
</feature>
<feature type="region of interest" description="Disordered" evidence="1">
    <location>
        <begin position="111"/>
        <end position="131"/>
    </location>
</feature>
<dbReference type="Gene3D" id="3.90.550.10">
    <property type="entry name" value="Spore Coat Polysaccharide Biosynthesis Protein SpsA, Chain A"/>
    <property type="match status" value="1"/>
</dbReference>
<dbReference type="Proteomes" id="UP000474159">
    <property type="component" value="Unassembled WGS sequence"/>
</dbReference>
<dbReference type="InterPro" id="IPR050834">
    <property type="entry name" value="Glycosyltransf_2"/>
</dbReference>
<dbReference type="Pfam" id="PF00535">
    <property type="entry name" value="Glycos_transf_2"/>
    <property type="match status" value="1"/>
</dbReference>
<dbReference type="InterPro" id="IPR029044">
    <property type="entry name" value="Nucleotide-diphossugar_trans"/>
</dbReference>
<dbReference type="SUPFAM" id="SSF53448">
    <property type="entry name" value="Nucleotide-diphospho-sugar transferases"/>
    <property type="match status" value="1"/>
</dbReference>
<dbReference type="GO" id="GO:0016740">
    <property type="term" value="F:transferase activity"/>
    <property type="evidence" value="ECO:0007669"/>
    <property type="project" value="UniProtKB-KW"/>
</dbReference>
<comment type="caution">
    <text evidence="3">The sequence shown here is derived from an EMBL/GenBank/DDBJ whole genome shotgun (WGS) entry which is preliminary data.</text>
</comment>
<keyword evidence="4" id="KW-1185">Reference proteome</keyword>
<evidence type="ECO:0000259" key="2">
    <source>
        <dbReference type="Pfam" id="PF00535"/>
    </source>
</evidence>
<gene>
    <name evidence="3" type="ORF">F6X53_16100</name>
</gene>
<dbReference type="RefSeq" id="WP_151001228.1">
    <property type="nucleotide sequence ID" value="NZ_BPQY01000321.1"/>
</dbReference>
<dbReference type="CDD" id="cd00761">
    <property type="entry name" value="Glyco_tranf_GTA_type"/>
    <property type="match status" value="1"/>
</dbReference>
<proteinExistence type="predicted"/>
<sequence length="287" mass="31513">MPISLIVATLGRVAELVELLASLEAQTFRDFDVIVVDQNADERLAWLAEEGRFRFAVTHLRSSIRHSSHARNLGLQQARGDIIAFPDDDCTYPADLLARIDRAFREDPGLGVRTGPSAAPGGGLGSGRWRPQSGPIGCRDVWTSVIEFNMFIRRSLIQDLGGFDERLGVGSPFGSAEANDLVIRAIQAGWLCWYDVAQLAVHPDKSLTRLAVARAYTYGAGLGFAMRKNRVPAMTVATFLVRPTGGFILNLACGRLLKARYHLQTLRGRIYGFGAYRLDNSLGPGRR</sequence>